<feature type="region of interest" description="Disordered" evidence="1">
    <location>
        <begin position="1"/>
        <end position="89"/>
    </location>
</feature>
<feature type="compositionally biased region" description="Basic and acidic residues" evidence="1">
    <location>
        <begin position="58"/>
        <end position="80"/>
    </location>
</feature>
<feature type="compositionally biased region" description="Acidic residues" evidence="1">
    <location>
        <begin position="20"/>
        <end position="40"/>
    </location>
</feature>
<organism evidence="2 3">
    <name type="scientific">Polyporus arcularius HHB13444</name>
    <dbReference type="NCBI Taxonomy" id="1314778"/>
    <lineage>
        <taxon>Eukaryota</taxon>
        <taxon>Fungi</taxon>
        <taxon>Dikarya</taxon>
        <taxon>Basidiomycota</taxon>
        <taxon>Agaricomycotina</taxon>
        <taxon>Agaricomycetes</taxon>
        <taxon>Polyporales</taxon>
        <taxon>Polyporaceae</taxon>
        <taxon>Polyporus</taxon>
    </lineage>
</organism>
<name>A0A5C3NNM1_9APHY</name>
<proteinExistence type="predicted"/>
<evidence type="ECO:0000256" key="1">
    <source>
        <dbReference type="SAM" id="MobiDB-lite"/>
    </source>
</evidence>
<feature type="compositionally biased region" description="Polar residues" evidence="1">
    <location>
        <begin position="1"/>
        <end position="10"/>
    </location>
</feature>
<evidence type="ECO:0000313" key="3">
    <source>
        <dbReference type="Proteomes" id="UP000308197"/>
    </source>
</evidence>
<dbReference type="Proteomes" id="UP000308197">
    <property type="component" value="Unassembled WGS sequence"/>
</dbReference>
<dbReference type="InParanoid" id="A0A5C3NNM1"/>
<accession>A0A5C3NNM1</accession>
<evidence type="ECO:0000313" key="2">
    <source>
        <dbReference type="EMBL" id="TFK78612.1"/>
    </source>
</evidence>
<keyword evidence="3" id="KW-1185">Reference proteome</keyword>
<protein>
    <submittedName>
        <fullName evidence="2">Uncharacterized protein</fullName>
    </submittedName>
</protein>
<gene>
    <name evidence="2" type="ORF">K466DRAFT_606827</name>
</gene>
<sequence>MASPQANARSSGKVMATPNDDGESTPIDDEGAMEQLDEEEMRNNSAAPARKGGKKTKKDAAEKQHTRATKKDQGGKKVDDAASATKQQQAMQAAMARASIGYAKMNICNPPSSPEGVKYSHGSENARPINPSQLVKLIASVTRYGAAQWTEPINVVVRREWIEMTTVQTTPDVAKMELKVYKLRRALSSSPCKALMVAVGIDIGVDPLSGSVSNVSLSLITIINAGSEAVLPHTRCRHHS</sequence>
<dbReference type="AlphaFoldDB" id="A0A5C3NNM1"/>
<reference evidence="2 3" key="1">
    <citation type="journal article" date="2019" name="Nat. Ecol. Evol.">
        <title>Megaphylogeny resolves global patterns of mushroom evolution.</title>
        <authorList>
            <person name="Varga T."/>
            <person name="Krizsan K."/>
            <person name="Foldi C."/>
            <person name="Dima B."/>
            <person name="Sanchez-Garcia M."/>
            <person name="Sanchez-Ramirez S."/>
            <person name="Szollosi G.J."/>
            <person name="Szarkandi J.G."/>
            <person name="Papp V."/>
            <person name="Albert L."/>
            <person name="Andreopoulos W."/>
            <person name="Angelini C."/>
            <person name="Antonin V."/>
            <person name="Barry K.W."/>
            <person name="Bougher N.L."/>
            <person name="Buchanan P."/>
            <person name="Buyck B."/>
            <person name="Bense V."/>
            <person name="Catcheside P."/>
            <person name="Chovatia M."/>
            <person name="Cooper J."/>
            <person name="Damon W."/>
            <person name="Desjardin D."/>
            <person name="Finy P."/>
            <person name="Geml J."/>
            <person name="Haridas S."/>
            <person name="Hughes K."/>
            <person name="Justo A."/>
            <person name="Karasinski D."/>
            <person name="Kautmanova I."/>
            <person name="Kiss B."/>
            <person name="Kocsube S."/>
            <person name="Kotiranta H."/>
            <person name="LaButti K.M."/>
            <person name="Lechner B.E."/>
            <person name="Liimatainen K."/>
            <person name="Lipzen A."/>
            <person name="Lukacs Z."/>
            <person name="Mihaltcheva S."/>
            <person name="Morgado L.N."/>
            <person name="Niskanen T."/>
            <person name="Noordeloos M.E."/>
            <person name="Ohm R.A."/>
            <person name="Ortiz-Santana B."/>
            <person name="Ovrebo C."/>
            <person name="Racz N."/>
            <person name="Riley R."/>
            <person name="Savchenko A."/>
            <person name="Shiryaev A."/>
            <person name="Soop K."/>
            <person name="Spirin V."/>
            <person name="Szebenyi C."/>
            <person name="Tomsovsky M."/>
            <person name="Tulloss R.E."/>
            <person name="Uehling J."/>
            <person name="Grigoriev I.V."/>
            <person name="Vagvolgyi C."/>
            <person name="Papp T."/>
            <person name="Martin F.M."/>
            <person name="Miettinen O."/>
            <person name="Hibbett D.S."/>
            <person name="Nagy L.G."/>
        </authorList>
    </citation>
    <scope>NUCLEOTIDE SEQUENCE [LARGE SCALE GENOMIC DNA]</scope>
    <source>
        <strain evidence="2 3">HHB13444</strain>
    </source>
</reference>
<dbReference type="EMBL" id="ML212429">
    <property type="protein sequence ID" value="TFK78612.1"/>
    <property type="molecule type" value="Genomic_DNA"/>
</dbReference>